<dbReference type="PANTHER" id="PTHR23416">
    <property type="entry name" value="SIALIC ACID SYNTHASE-RELATED"/>
    <property type="match status" value="1"/>
</dbReference>
<reference evidence="4 5" key="1">
    <citation type="submission" date="2018-04" db="EMBL/GenBank/DDBJ databases">
        <title>Cupriavidus necator CR12 genome sequencing and assembly.</title>
        <authorList>
            <person name="Ben Fekih I."/>
            <person name="Mazhar H.S."/>
            <person name="Bello S.K."/>
            <person name="Rensing C."/>
        </authorList>
    </citation>
    <scope>NUCLEOTIDE SEQUENCE [LARGE SCALE GENOMIC DNA]</scope>
    <source>
        <strain evidence="4 5">CR12</strain>
    </source>
</reference>
<name>A0A367PPJ7_CUPNE</name>
<dbReference type="Proteomes" id="UP000253501">
    <property type="component" value="Unassembled WGS sequence"/>
</dbReference>
<dbReference type="PROSITE" id="PS00101">
    <property type="entry name" value="HEXAPEP_TRANSFERASES"/>
    <property type="match status" value="1"/>
</dbReference>
<dbReference type="Pfam" id="PF14602">
    <property type="entry name" value="Hexapep_2"/>
    <property type="match status" value="2"/>
</dbReference>
<dbReference type="Gene3D" id="2.160.10.10">
    <property type="entry name" value="Hexapeptide repeat proteins"/>
    <property type="match status" value="1"/>
</dbReference>
<comment type="caution">
    <text evidence="4">The sequence shown here is derived from an EMBL/GenBank/DDBJ whole genome shotgun (WGS) entry which is preliminary data.</text>
</comment>
<evidence type="ECO:0000256" key="1">
    <source>
        <dbReference type="ARBA" id="ARBA00022679"/>
    </source>
</evidence>
<keyword evidence="1 4" id="KW-0808">Transferase</keyword>
<dbReference type="InterPro" id="IPR018357">
    <property type="entry name" value="Hexapep_transf_CS"/>
</dbReference>
<dbReference type="AlphaFoldDB" id="A0A367PPJ7"/>
<dbReference type="EMBL" id="QDHA01000008">
    <property type="protein sequence ID" value="RCJ09822.1"/>
    <property type="molecule type" value="Genomic_DNA"/>
</dbReference>
<evidence type="ECO:0000256" key="2">
    <source>
        <dbReference type="ARBA" id="ARBA00022737"/>
    </source>
</evidence>
<evidence type="ECO:0000256" key="3">
    <source>
        <dbReference type="ARBA" id="ARBA00023315"/>
    </source>
</evidence>
<dbReference type="InterPro" id="IPR011004">
    <property type="entry name" value="Trimer_LpxA-like_sf"/>
</dbReference>
<accession>A0A367PPJ7</accession>
<keyword evidence="3 4" id="KW-0012">Acyltransferase</keyword>
<protein>
    <submittedName>
        <fullName evidence="4">Acyltransferase</fullName>
    </submittedName>
</protein>
<sequence length="192" mass="20190">MIGRLHRNIASPMLAVLYRALGVNVAARVIFYGRPIIERCAGSKIHLGDGVVLCSLSRYTALGVTRPVIIRTFTRRAEVRVGRNSGLSGVTVCAVGSVSIGENCLIGANVIIFDTDFHPVESLERRSKPIEAARNKPVIIENNVFIGANSIIGKGVTIGENSVVGAGSVVIASVPANCVVAGNPAKVVKYLG</sequence>
<organism evidence="4 5">
    <name type="scientific">Cupriavidus necator</name>
    <name type="common">Alcaligenes eutrophus</name>
    <name type="synonym">Ralstonia eutropha</name>
    <dbReference type="NCBI Taxonomy" id="106590"/>
    <lineage>
        <taxon>Bacteria</taxon>
        <taxon>Pseudomonadati</taxon>
        <taxon>Pseudomonadota</taxon>
        <taxon>Betaproteobacteria</taxon>
        <taxon>Burkholderiales</taxon>
        <taxon>Burkholderiaceae</taxon>
        <taxon>Cupriavidus</taxon>
    </lineage>
</organism>
<dbReference type="RefSeq" id="WP_114130845.1">
    <property type="nucleotide sequence ID" value="NZ_CP068435.1"/>
</dbReference>
<dbReference type="GO" id="GO:0016746">
    <property type="term" value="F:acyltransferase activity"/>
    <property type="evidence" value="ECO:0007669"/>
    <property type="project" value="UniProtKB-KW"/>
</dbReference>
<dbReference type="InterPro" id="IPR001451">
    <property type="entry name" value="Hexapep"/>
</dbReference>
<proteinExistence type="predicted"/>
<dbReference type="InterPro" id="IPR051159">
    <property type="entry name" value="Hexapeptide_acetyltransf"/>
</dbReference>
<dbReference type="CDD" id="cd04647">
    <property type="entry name" value="LbH_MAT_like"/>
    <property type="match status" value="1"/>
</dbReference>
<evidence type="ECO:0000313" key="4">
    <source>
        <dbReference type="EMBL" id="RCJ09822.1"/>
    </source>
</evidence>
<gene>
    <name evidence="4" type="ORF">DDK22_04185</name>
</gene>
<dbReference type="SUPFAM" id="SSF51161">
    <property type="entry name" value="Trimeric LpxA-like enzymes"/>
    <property type="match status" value="1"/>
</dbReference>
<keyword evidence="2" id="KW-0677">Repeat</keyword>
<evidence type="ECO:0000313" key="5">
    <source>
        <dbReference type="Proteomes" id="UP000253501"/>
    </source>
</evidence>